<evidence type="ECO:0000313" key="2">
    <source>
        <dbReference type="EMBL" id="CAG5095261.1"/>
    </source>
</evidence>
<evidence type="ECO:0000313" key="3">
    <source>
        <dbReference type="Proteomes" id="UP001158576"/>
    </source>
</evidence>
<dbReference type="Proteomes" id="UP001158576">
    <property type="component" value="Chromosome XSR"/>
</dbReference>
<evidence type="ECO:0000256" key="1">
    <source>
        <dbReference type="SAM" id="MobiDB-lite"/>
    </source>
</evidence>
<organism evidence="2 3">
    <name type="scientific">Oikopleura dioica</name>
    <name type="common">Tunicate</name>
    <dbReference type="NCBI Taxonomy" id="34765"/>
    <lineage>
        <taxon>Eukaryota</taxon>
        <taxon>Metazoa</taxon>
        <taxon>Chordata</taxon>
        <taxon>Tunicata</taxon>
        <taxon>Appendicularia</taxon>
        <taxon>Copelata</taxon>
        <taxon>Oikopleuridae</taxon>
        <taxon>Oikopleura</taxon>
    </lineage>
</organism>
<sequence length="191" mass="22592">MENQGRVFPGRNRYHELLFLTIHINNTMREVKSKYNIANRGFRLGRRSRRTFLNNQGKVSVRKIQNLIANSTEDQLHEKTRTLLFDYWNAMKIFVDTGLLSLLTARDYMKFRLSYIDQPWLDLGDAYRSPEMMQRFYQHELALGDNQSDEFGSAQQILEDDQRAFAEIRRLEEAEASQEQPIADVELPRED</sequence>
<name>A0ABN7SAM1_OIKDI</name>
<accession>A0ABN7SAM1</accession>
<protein>
    <submittedName>
        <fullName evidence="2">Oidioi.mRNA.OKI2018_I69.XSR.g14107.t1.cds</fullName>
    </submittedName>
</protein>
<keyword evidence="3" id="KW-1185">Reference proteome</keyword>
<dbReference type="EMBL" id="OU015569">
    <property type="protein sequence ID" value="CAG5095261.1"/>
    <property type="molecule type" value="Genomic_DNA"/>
</dbReference>
<feature type="region of interest" description="Disordered" evidence="1">
    <location>
        <begin position="172"/>
        <end position="191"/>
    </location>
</feature>
<gene>
    <name evidence="2" type="ORF">OKIOD_LOCUS5665</name>
</gene>
<reference evidence="2 3" key="1">
    <citation type="submission" date="2021-04" db="EMBL/GenBank/DDBJ databases">
        <authorList>
            <person name="Bliznina A."/>
        </authorList>
    </citation>
    <scope>NUCLEOTIDE SEQUENCE [LARGE SCALE GENOMIC DNA]</scope>
</reference>
<proteinExistence type="predicted"/>